<dbReference type="Proteomes" id="UP001163603">
    <property type="component" value="Chromosome 1"/>
</dbReference>
<protein>
    <submittedName>
        <fullName evidence="1">Uncharacterized protein</fullName>
    </submittedName>
</protein>
<proteinExistence type="predicted"/>
<gene>
    <name evidence="1" type="ORF">Pint_00693</name>
</gene>
<sequence>MLDYSFLLKVNRELPMELDMLDSSDEINEDDFSILQSFLHPEQGSSPSNGSNNEFNVRSSQLDMSDQDDEFVNSLLSTDFQLYEETIHTRPHGCNPTQPLRGVYVGDSSDSDTETLQAQYGDAGLKEYQQMQKIRASTETLPSLNLQTLKLQTRASTETLPSLKPQTRVYTETRPSPKLRRNENGEYGLFHDEMLASTANSKTDMPKRINLVHSDLPTNTRAWKAQPQPKSHNLVERECAPKILQLNGEGSRTVYRDRAREVKEPAINLPQKGNPTEKLHKDRKMPETTKAETNLKSRSTTSDRSNRKGSFIVMETSPLDHEQIPPSIYIRNIAVGIVLSVFCIWEMASLH</sequence>
<dbReference type="EMBL" id="CM047736">
    <property type="protein sequence ID" value="KAJ0053794.1"/>
    <property type="molecule type" value="Genomic_DNA"/>
</dbReference>
<name>A0ACC0ZPL0_9ROSI</name>
<evidence type="ECO:0000313" key="2">
    <source>
        <dbReference type="Proteomes" id="UP001163603"/>
    </source>
</evidence>
<accession>A0ACC0ZPL0</accession>
<comment type="caution">
    <text evidence="1">The sequence shown here is derived from an EMBL/GenBank/DDBJ whole genome shotgun (WGS) entry which is preliminary data.</text>
</comment>
<keyword evidence="2" id="KW-1185">Reference proteome</keyword>
<organism evidence="1 2">
    <name type="scientific">Pistacia integerrima</name>
    <dbReference type="NCBI Taxonomy" id="434235"/>
    <lineage>
        <taxon>Eukaryota</taxon>
        <taxon>Viridiplantae</taxon>
        <taxon>Streptophyta</taxon>
        <taxon>Embryophyta</taxon>
        <taxon>Tracheophyta</taxon>
        <taxon>Spermatophyta</taxon>
        <taxon>Magnoliopsida</taxon>
        <taxon>eudicotyledons</taxon>
        <taxon>Gunneridae</taxon>
        <taxon>Pentapetalae</taxon>
        <taxon>rosids</taxon>
        <taxon>malvids</taxon>
        <taxon>Sapindales</taxon>
        <taxon>Anacardiaceae</taxon>
        <taxon>Pistacia</taxon>
    </lineage>
</organism>
<evidence type="ECO:0000313" key="1">
    <source>
        <dbReference type="EMBL" id="KAJ0053794.1"/>
    </source>
</evidence>
<reference evidence="2" key="1">
    <citation type="journal article" date="2023" name="G3 (Bethesda)">
        <title>Genome assembly and association tests identify interacting loci associated with vigor, precocity, and sex in interspecific pistachio rootstocks.</title>
        <authorList>
            <person name="Palmer W."/>
            <person name="Jacygrad E."/>
            <person name="Sagayaradj S."/>
            <person name="Cavanaugh K."/>
            <person name="Han R."/>
            <person name="Bertier L."/>
            <person name="Beede B."/>
            <person name="Kafkas S."/>
            <person name="Golino D."/>
            <person name="Preece J."/>
            <person name="Michelmore R."/>
        </authorList>
    </citation>
    <scope>NUCLEOTIDE SEQUENCE [LARGE SCALE GENOMIC DNA]</scope>
</reference>